<dbReference type="Gene3D" id="3.10.520.10">
    <property type="entry name" value="ApbE-like domains"/>
    <property type="match status" value="1"/>
</dbReference>
<feature type="binding site" evidence="11">
    <location>
        <position position="310"/>
    </location>
    <ligand>
        <name>Mg(2+)</name>
        <dbReference type="ChEBI" id="CHEBI:18420"/>
    </ligand>
</feature>
<keyword evidence="12" id="KW-0472">Membrane</keyword>
<dbReference type="PANTHER" id="PTHR30040:SF2">
    <property type="entry name" value="FAD:PROTEIN FMN TRANSFERASE"/>
    <property type="match status" value="1"/>
</dbReference>
<evidence type="ECO:0000256" key="9">
    <source>
        <dbReference type="ARBA" id="ARBA00048540"/>
    </source>
</evidence>
<dbReference type="Proteomes" id="UP000277811">
    <property type="component" value="Unassembled WGS sequence"/>
</dbReference>
<comment type="similarity">
    <text evidence="10">Belongs to the ApbE family.</text>
</comment>
<evidence type="ECO:0000256" key="8">
    <source>
        <dbReference type="ARBA" id="ARBA00031306"/>
    </source>
</evidence>
<dbReference type="SUPFAM" id="SSF143631">
    <property type="entry name" value="ApbE-like"/>
    <property type="match status" value="1"/>
</dbReference>
<dbReference type="AlphaFoldDB" id="A0A498RCR7"/>
<accession>A0A498RCR7</accession>
<keyword evidence="6 10" id="KW-0274">FAD</keyword>
<dbReference type="Pfam" id="PF02424">
    <property type="entry name" value="ApbE"/>
    <property type="match status" value="1"/>
</dbReference>
<evidence type="ECO:0000256" key="1">
    <source>
        <dbReference type="ARBA" id="ARBA00011955"/>
    </source>
</evidence>
<keyword evidence="14" id="KW-1185">Reference proteome</keyword>
<keyword evidence="4 10" id="KW-0808">Transferase</keyword>
<reference evidence="13 14" key="1">
    <citation type="submission" date="2018-06" db="EMBL/GenBank/DDBJ databases">
        <authorList>
            <person name="Strepis N."/>
        </authorList>
    </citation>
    <scope>NUCLEOTIDE SEQUENCE [LARGE SCALE GENOMIC DNA]</scope>
    <source>
        <strain evidence="13">LUCI</strain>
    </source>
</reference>
<evidence type="ECO:0000256" key="4">
    <source>
        <dbReference type="ARBA" id="ARBA00022679"/>
    </source>
</evidence>
<dbReference type="GO" id="GO:0046872">
    <property type="term" value="F:metal ion binding"/>
    <property type="evidence" value="ECO:0007669"/>
    <property type="project" value="UniProtKB-UniRule"/>
</dbReference>
<dbReference type="EC" id="2.7.1.180" evidence="1 10"/>
<organism evidence="13 14">
    <name type="scientific">Lucifera butyrica</name>
    <dbReference type="NCBI Taxonomy" id="1351585"/>
    <lineage>
        <taxon>Bacteria</taxon>
        <taxon>Bacillati</taxon>
        <taxon>Bacillota</taxon>
        <taxon>Negativicutes</taxon>
        <taxon>Veillonellales</taxon>
        <taxon>Veillonellaceae</taxon>
        <taxon>Lucifera</taxon>
    </lineage>
</organism>
<evidence type="ECO:0000256" key="10">
    <source>
        <dbReference type="PIRNR" id="PIRNR006268"/>
    </source>
</evidence>
<comment type="catalytic activity">
    <reaction evidence="9 10">
        <text>L-threonyl-[protein] + FAD = FMN-L-threonyl-[protein] + AMP + H(+)</text>
        <dbReference type="Rhea" id="RHEA:36847"/>
        <dbReference type="Rhea" id="RHEA-COMP:11060"/>
        <dbReference type="Rhea" id="RHEA-COMP:11061"/>
        <dbReference type="ChEBI" id="CHEBI:15378"/>
        <dbReference type="ChEBI" id="CHEBI:30013"/>
        <dbReference type="ChEBI" id="CHEBI:57692"/>
        <dbReference type="ChEBI" id="CHEBI:74257"/>
        <dbReference type="ChEBI" id="CHEBI:456215"/>
        <dbReference type="EC" id="2.7.1.180"/>
    </reaction>
</comment>
<evidence type="ECO:0000256" key="12">
    <source>
        <dbReference type="SAM" id="Phobius"/>
    </source>
</evidence>
<keyword evidence="3 10" id="KW-0285">Flavoprotein</keyword>
<dbReference type="PIRSF" id="PIRSF006268">
    <property type="entry name" value="ApbE"/>
    <property type="match status" value="1"/>
</dbReference>
<dbReference type="GO" id="GO:0016740">
    <property type="term" value="F:transferase activity"/>
    <property type="evidence" value="ECO:0007669"/>
    <property type="project" value="UniProtKB-UniRule"/>
</dbReference>
<protein>
    <recommendedName>
        <fullName evidence="2 10">FAD:protein FMN transferase</fullName>
        <ecNumber evidence="1 10">2.7.1.180</ecNumber>
    </recommendedName>
    <alternativeName>
        <fullName evidence="8 10">Flavin transferase</fullName>
    </alternativeName>
</protein>
<sequence length="364" mass="40268">MHVRDFCGRIWSEKLKRTGNMKQNRSVLFIVLLILVMTGGFWAWKGMNSSKPYKETQFLMDTIIEITAYGPNREEAVKAAFDEYRRLHVLTNNFDANSQVSKINQMAGKEKVVVDPDLVQMIKRSVEMADKLDGAIDITVGPLTDLWGIGRKGDFVPSQAQIQAVLPLVNYRLVQIDEKNNTVYLPKAGMMLDLGAVAKGYATDKAIEILKEKGIKSALVNAGGDVRVIGTRPDGKPWRIGVQDPRNENGVSAKMALTPWDTMETSGDYQRYIMHNGVRYCHILDPHTGWQPKSGVASVTIVNNNSGDGDLFSTALFVLGPEKGLEKLRQFPGNEAIMIMTDGRVIVTPGLKGKVELTGKSGDQ</sequence>
<feature type="transmembrane region" description="Helical" evidence="12">
    <location>
        <begin position="26"/>
        <end position="44"/>
    </location>
</feature>
<evidence type="ECO:0000256" key="6">
    <source>
        <dbReference type="ARBA" id="ARBA00022827"/>
    </source>
</evidence>
<feature type="binding site" evidence="11">
    <location>
        <position position="196"/>
    </location>
    <ligand>
        <name>Mg(2+)</name>
        <dbReference type="ChEBI" id="CHEBI:18420"/>
    </ligand>
</feature>
<dbReference type="EMBL" id="UPPP01000098">
    <property type="protein sequence ID" value="VBB08845.1"/>
    <property type="molecule type" value="Genomic_DNA"/>
</dbReference>
<dbReference type="InterPro" id="IPR024932">
    <property type="entry name" value="ApbE"/>
</dbReference>
<proteinExistence type="inferred from homology"/>
<gene>
    <name evidence="13" type="ORF">LUCI_4126</name>
</gene>
<evidence type="ECO:0000256" key="5">
    <source>
        <dbReference type="ARBA" id="ARBA00022723"/>
    </source>
</evidence>
<keyword evidence="12" id="KW-1133">Transmembrane helix</keyword>
<keyword evidence="5 10" id="KW-0479">Metal-binding</keyword>
<evidence type="ECO:0000313" key="13">
    <source>
        <dbReference type="EMBL" id="VBB08845.1"/>
    </source>
</evidence>
<keyword evidence="12" id="KW-0812">Transmembrane</keyword>
<evidence type="ECO:0000313" key="14">
    <source>
        <dbReference type="Proteomes" id="UP000277811"/>
    </source>
</evidence>
<evidence type="ECO:0000256" key="11">
    <source>
        <dbReference type="PIRSR" id="PIRSR006268-2"/>
    </source>
</evidence>
<dbReference type="PANTHER" id="PTHR30040">
    <property type="entry name" value="THIAMINE BIOSYNTHESIS LIPOPROTEIN APBE"/>
    <property type="match status" value="1"/>
</dbReference>
<evidence type="ECO:0000256" key="2">
    <source>
        <dbReference type="ARBA" id="ARBA00016337"/>
    </source>
</evidence>
<keyword evidence="7 10" id="KW-0460">Magnesium</keyword>
<feature type="binding site" evidence="11">
    <location>
        <position position="314"/>
    </location>
    <ligand>
        <name>Mg(2+)</name>
        <dbReference type="ChEBI" id="CHEBI:18420"/>
    </ligand>
</feature>
<evidence type="ECO:0000256" key="3">
    <source>
        <dbReference type="ARBA" id="ARBA00022630"/>
    </source>
</evidence>
<comment type="cofactor">
    <cofactor evidence="11">
        <name>Mg(2+)</name>
        <dbReference type="ChEBI" id="CHEBI:18420"/>
    </cofactor>
    <cofactor evidence="11">
        <name>Mn(2+)</name>
        <dbReference type="ChEBI" id="CHEBI:29035"/>
    </cofactor>
    <text evidence="11">Magnesium. Can also use manganese.</text>
</comment>
<name>A0A498RCR7_9FIRM</name>
<dbReference type="InterPro" id="IPR003374">
    <property type="entry name" value="ApbE-like_sf"/>
</dbReference>
<evidence type="ECO:0000256" key="7">
    <source>
        <dbReference type="ARBA" id="ARBA00022842"/>
    </source>
</evidence>